<dbReference type="PROSITE" id="PS50164">
    <property type="entry name" value="GIY_YIG"/>
    <property type="match status" value="1"/>
</dbReference>
<feature type="domain" description="GIY-YIG" evidence="2">
    <location>
        <begin position="3"/>
        <end position="79"/>
    </location>
</feature>
<dbReference type="Pfam" id="PF01541">
    <property type="entry name" value="GIY-YIG"/>
    <property type="match status" value="1"/>
</dbReference>
<dbReference type="EMBL" id="AVPS01000001">
    <property type="protein sequence ID" value="KGM52977.1"/>
    <property type="molecule type" value="Genomic_DNA"/>
</dbReference>
<name>A0A0A0EV05_9GAMM</name>
<dbReference type="InterPro" id="IPR035901">
    <property type="entry name" value="GIY-YIG_endonuc_sf"/>
</dbReference>
<dbReference type="InterPro" id="IPR050190">
    <property type="entry name" value="UPF0213_domain"/>
</dbReference>
<dbReference type="AlphaFoldDB" id="A0A0A0EV05"/>
<keyword evidence="4" id="KW-1185">Reference proteome</keyword>
<accession>A0A0A0EV05</accession>
<protein>
    <submittedName>
        <fullName evidence="3">GIY-YIG nuclease</fullName>
    </submittedName>
</protein>
<organism evidence="3 4">
    <name type="scientific">Lysobacter concretionis Ko07 = DSM 16239</name>
    <dbReference type="NCBI Taxonomy" id="1122185"/>
    <lineage>
        <taxon>Bacteria</taxon>
        <taxon>Pseudomonadati</taxon>
        <taxon>Pseudomonadota</taxon>
        <taxon>Gammaproteobacteria</taxon>
        <taxon>Lysobacterales</taxon>
        <taxon>Lysobacteraceae</taxon>
        <taxon>Novilysobacter</taxon>
    </lineage>
</organism>
<dbReference type="SUPFAM" id="SSF82771">
    <property type="entry name" value="GIY-YIG endonuclease"/>
    <property type="match status" value="1"/>
</dbReference>
<comment type="similarity">
    <text evidence="1">Belongs to the UPF0213 family.</text>
</comment>
<gene>
    <name evidence="3" type="ORF">N792_01755</name>
</gene>
<evidence type="ECO:0000313" key="3">
    <source>
        <dbReference type="EMBL" id="KGM52977.1"/>
    </source>
</evidence>
<evidence type="ECO:0000313" key="4">
    <source>
        <dbReference type="Proteomes" id="UP000030017"/>
    </source>
</evidence>
<dbReference type="PANTHER" id="PTHR34477:SF5">
    <property type="entry name" value="BSL5627 PROTEIN"/>
    <property type="match status" value="1"/>
</dbReference>
<dbReference type="OrthoDB" id="9807770at2"/>
<dbReference type="Proteomes" id="UP000030017">
    <property type="component" value="Unassembled WGS sequence"/>
</dbReference>
<dbReference type="Gene3D" id="3.40.1440.10">
    <property type="entry name" value="GIY-YIG endonuclease"/>
    <property type="match status" value="1"/>
</dbReference>
<dbReference type="eggNOG" id="COG2827">
    <property type="taxonomic scope" value="Bacteria"/>
</dbReference>
<comment type="caution">
    <text evidence="3">The sequence shown here is derived from an EMBL/GenBank/DDBJ whole genome shotgun (WGS) entry which is preliminary data.</text>
</comment>
<dbReference type="PANTHER" id="PTHR34477">
    <property type="entry name" value="UPF0213 PROTEIN YHBQ"/>
    <property type="match status" value="1"/>
</dbReference>
<evidence type="ECO:0000259" key="2">
    <source>
        <dbReference type="PROSITE" id="PS50164"/>
    </source>
</evidence>
<dbReference type="InterPro" id="IPR000305">
    <property type="entry name" value="GIY-YIG_endonuc"/>
</dbReference>
<proteinExistence type="inferred from homology"/>
<dbReference type="CDD" id="cd10448">
    <property type="entry name" value="GIY-YIG_unchar_3"/>
    <property type="match status" value="1"/>
</dbReference>
<reference evidence="3 4" key="1">
    <citation type="submission" date="2013-08" db="EMBL/GenBank/DDBJ databases">
        <title>Genome sequencing of Lysobacter.</title>
        <authorList>
            <person name="Zhang S."/>
            <person name="Wang G."/>
        </authorList>
    </citation>
    <scope>NUCLEOTIDE SEQUENCE [LARGE SCALE GENOMIC DNA]</scope>
    <source>
        <strain evidence="3 4">Ko07</strain>
    </source>
</reference>
<sequence length="112" mass="12975">MERQPCVYLLASARNGTIYVGVTSDLVTRIWQHREHVAGGFSARHDVTRLVWYEQHDAMESAIQREKRIKKWNREWKLRLIDSSNPSWRDLWPEIIGAVPTANVHGSPPSRG</sequence>
<dbReference type="STRING" id="1122185.N792_01755"/>
<dbReference type="SMART" id="SM00465">
    <property type="entry name" value="GIYc"/>
    <property type="match status" value="1"/>
</dbReference>
<evidence type="ECO:0000256" key="1">
    <source>
        <dbReference type="ARBA" id="ARBA00007435"/>
    </source>
</evidence>